<feature type="compositionally biased region" description="Basic residues" evidence="1">
    <location>
        <begin position="123"/>
        <end position="132"/>
    </location>
</feature>
<feature type="region of interest" description="Disordered" evidence="1">
    <location>
        <begin position="120"/>
        <end position="145"/>
    </location>
</feature>
<proteinExistence type="predicted"/>
<accession>A0A4C1Y0C4</accession>
<evidence type="ECO:0000313" key="2">
    <source>
        <dbReference type="EMBL" id="GBP68414.1"/>
    </source>
</evidence>
<comment type="caution">
    <text evidence="2">The sequence shown here is derived from an EMBL/GenBank/DDBJ whole genome shotgun (WGS) entry which is preliminary data.</text>
</comment>
<protein>
    <submittedName>
        <fullName evidence="2">Uncharacterized protein</fullName>
    </submittedName>
</protein>
<keyword evidence="3" id="KW-1185">Reference proteome</keyword>
<gene>
    <name evidence="2" type="ORF">EVAR_38651_1</name>
</gene>
<organism evidence="2 3">
    <name type="scientific">Eumeta variegata</name>
    <name type="common">Bagworm moth</name>
    <name type="synonym">Eumeta japonica</name>
    <dbReference type="NCBI Taxonomy" id="151549"/>
    <lineage>
        <taxon>Eukaryota</taxon>
        <taxon>Metazoa</taxon>
        <taxon>Ecdysozoa</taxon>
        <taxon>Arthropoda</taxon>
        <taxon>Hexapoda</taxon>
        <taxon>Insecta</taxon>
        <taxon>Pterygota</taxon>
        <taxon>Neoptera</taxon>
        <taxon>Endopterygota</taxon>
        <taxon>Lepidoptera</taxon>
        <taxon>Glossata</taxon>
        <taxon>Ditrysia</taxon>
        <taxon>Tineoidea</taxon>
        <taxon>Psychidae</taxon>
        <taxon>Oiketicinae</taxon>
        <taxon>Eumeta</taxon>
    </lineage>
</organism>
<name>A0A4C1Y0C4_EUMVA</name>
<evidence type="ECO:0000256" key="1">
    <source>
        <dbReference type="SAM" id="MobiDB-lite"/>
    </source>
</evidence>
<dbReference type="Proteomes" id="UP000299102">
    <property type="component" value="Unassembled WGS sequence"/>
</dbReference>
<evidence type="ECO:0000313" key="3">
    <source>
        <dbReference type="Proteomes" id="UP000299102"/>
    </source>
</evidence>
<sequence>MQVEDGRRRALVTEQKFEFGLIFLLPDTGRRASGGASAVASRSGSRIPAARARFIRDHVPPASARAPQAPRHVLAGYITALNDEVFTQVNGNHTLRAAESTLSCQCRTLSSVTIVLNSPNPRRPARRLKAKTHQSETRKLWKGMA</sequence>
<reference evidence="2 3" key="1">
    <citation type="journal article" date="2019" name="Commun. Biol.">
        <title>The bagworm genome reveals a unique fibroin gene that provides high tensile strength.</title>
        <authorList>
            <person name="Kono N."/>
            <person name="Nakamura H."/>
            <person name="Ohtoshi R."/>
            <person name="Tomita M."/>
            <person name="Numata K."/>
            <person name="Arakawa K."/>
        </authorList>
    </citation>
    <scope>NUCLEOTIDE SEQUENCE [LARGE SCALE GENOMIC DNA]</scope>
</reference>
<dbReference type="AlphaFoldDB" id="A0A4C1Y0C4"/>
<dbReference type="EMBL" id="BGZK01001010">
    <property type="protein sequence ID" value="GBP68414.1"/>
    <property type="molecule type" value="Genomic_DNA"/>
</dbReference>